<feature type="transmembrane region" description="Helical" evidence="1">
    <location>
        <begin position="565"/>
        <end position="584"/>
    </location>
</feature>
<dbReference type="EMBL" id="AQGS01000939">
    <property type="protein sequence ID" value="EPS36282.1"/>
    <property type="molecule type" value="Genomic_DNA"/>
</dbReference>
<organism evidence="2 3">
    <name type="scientific">Dactylellina haptotyla (strain CBS 200.50)</name>
    <name type="common">Nematode-trapping fungus</name>
    <name type="synonym">Monacrosporium haptotylum</name>
    <dbReference type="NCBI Taxonomy" id="1284197"/>
    <lineage>
        <taxon>Eukaryota</taxon>
        <taxon>Fungi</taxon>
        <taxon>Dikarya</taxon>
        <taxon>Ascomycota</taxon>
        <taxon>Pezizomycotina</taxon>
        <taxon>Orbiliomycetes</taxon>
        <taxon>Orbiliales</taxon>
        <taxon>Orbiliaceae</taxon>
        <taxon>Dactylellina</taxon>
    </lineage>
</organism>
<name>S8BLZ6_DACHA</name>
<evidence type="ECO:0000313" key="3">
    <source>
        <dbReference type="Proteomes" id="UP000015100"/>
    </source>
</evidence>
<reference evidence="3" key="2">
    <citation type="submission" date="2013-04" db="EMBL/GenBank/DDBJ databases">
        <title>Genomic mechanisms accounting for the adaptation to parasitism in nematode-trapping fungi.</title>
        <authorList>
            <person name="Ahren D.G."/>
        </authorList>
    </citation>
    <scope>NUCLEOTIDE SEQUENCE [LARGE SCALE GENOMIC DNA]</scope>
    <source>
        <strain evidence="3">CBS 200.50</strain>
    </source>
</reference>
<comment type="caution">
    <text evidence="2">The sequence shown here is derived from an EMBL/GenBank/DDBJ whole genome shotgun (WGS) entry which is preliminary data.</text>
</comment>
<sequence length="900" mass="102695">MPCKASTTPLDFMSTEGHVPRSVWDQVMRRRRRITWLAHSTPEVMGGWERRGFRWLNDIRPSLPSFLEIDLPVDELAPLIQRLNIILPVAIFLVNLHDSREMLYSLSSILVSVSIRERIQPKTIKPSPSKEKRIGTILEKTRNSFISIHDGVSLVITLLSGISLQTLILLLGLSALSYDVVSLTGKAELVAIEQFDASCLKSNRVDRDDYELVRDILMKGESESVAAWTNEGYVYIPFWHPDSMTGNYEYTIRAKTTALSARIECQVVSDISTQTPVREYDLPEHARFKVNDRDCDLAFTLPLPKYPEELFKVFLTKCLSKNLEDKGRSTTRLIAIWGGDIGYYGFLKDPLLVSCVPEYKIANGYLSASFKSAGFSPINVRGFTNSEELETEIQAPGFENILRDALAHTDLTHLPGLFSIPHVPSPYLPIPGLTPPPEVPAAIKNLLQAAPSSVMTHGGLEDIIEGLEPRSSAEFQPSYECMEMVAKRIYPESFEENQAIWEVYHKSIEEFKVKSVKIAIEKNFPSIFTRMIAFTTLPCYSHNVKSIEGSITIPAGRIRFNIPKINALICIQTLLVIYSAFIQYTLRLGSTEFSTVGSGTFTATLWLAFANILALVIYIVLTAMQELVHVFRLEFWRNLYALVTEPEEQQGFKRIRWLCVCGSYLYEDATIGHETDIEEFGKAMTFKSLEIRGSYVLESHLLHFFFYIFRKRPMPILPAYEPRPSNPPYKAHGHIQASALDQYANIAVDKPGGVPQTRPKCLLYCVNERTNRTIMLFKDIDRDTRDHDLFQHLNQIYHWYFPTWRRWLSLKSLRGINFVKFELFHQLGVDIKSKKLPDCLPPPSPQAEYSYNPDGAPIGQRPMMHYFQKYDHLREFKQNYFIPKTAQTPRAVGSGNQQNM</sequence>
<accession>S8BLZ6</accession>
<gene>
    <name evidence="2" type="ORF">H072_10218</name>
</gene>
<keyword evidence="3" id="KW-1185">Reference proteome</keyword>
<dbReference type="Proteomes" id="UP000015100">
    <property type="component" value="Unassembled WGS sequence"/>
</dbReference>
<dbReference type="OrthoDB" id="5318737at2759"/>
<protein>
    <submittedName>
        <fullName evidence="2">Uncharacterized protein</fullName>
    </submittedName>
</protein>
<dbReference type="AlphaFoldDB" id="S8BLZ6"/>
<reference evidence="2 3" key="1">
    <citation type="journal article" date="2013" name="PLoS Genet.">
        <title>Genomic mechanisms accounting for the adaptation to parasitism in nematode-trapping fungi.</title>
        <authorList>
            <person name="Meerupati T."/>
            <person name="Andersson K.M."/>
            <person name="Friman E."/>
            <person name="Kumar D."/>
            <person name="Tunlid A."/>
            <person name="Ahren D."/>
        </authorList>
    </citation>
    <scope>NUCLEOTIDE SEQUENCE [LARGE SCALE GENOMIC DNA]</scope>
    <source>
        <strain evidence="2 3">CBS 200.50</strain>
    </source>
</reference>
<keyword evidence="1" id="KW-0472">Membrane</keyword>
<feature type="transmembrane region" description="Helical" evidence="1">
    <location>
        <begin position="604"/>
        <end position="624"/>
    </location>
</feature>
<keyword evidence="1" id="KW-0812">Transmembrane</keyword>
<evidence type="ECO:0000313" key="2">
    <source>
        <dbReference type="EMBL" id="EPS36282.1"/>
    </source>
</evidence>
<proteinExistence type="predicted"/>
<keyword evidence="1" id="KW-1133">Transmembrane helix</keyword>
<dbReference type="HOGENOM" id="CLU_321836_0_0_1"/>
<evidence type="ECO:0000256" key="1">
    <source>
        <dbReference type="SAM" id="Phobius"/>
    </source>
</evidence>